<dbReference type="AlphaFoldDB" id="A0A9W5QMN5"/>
<dbReference type="SMART" id="SM00458">
    <property type="entry name" value="RICIN"/>
    <property type="match status" value="1"/>
</dbReference>
<organism evidence="2 3">
    <name type="scientific">Bacillus cereus HuB4-4</name>
    <dbReference type="NCBI Taxonomy" id="1053211"/>
    <lineage>
        <taxon>Bacteria</taxon>
        <taxon>Bacillati</taxon>
        <taxon>Bacillota</taxon>
        <taxon>Bacilli</taxon>
        <taxon>Bacillales</taxon>
        <taxon>Bacillaceae</taxon>
        <taxon>Bacillus</taxon>
        <taxon>Bacillus cereus group</taxon>
    </lineage>
</organism>
<name>A0A9W5QMN5_BACCE</name>
<dbReference type="Pfam" id="PF14200">
    <property type="entry name" value="RicinB_lectin_2"/>
    <property type="match status" value="1"/>
</dbReference>
<dbReference type="RefSeq" id="WP_016099721.1">
    <property type="nucleotide sequence ID" value="NZ_KB976551.1"/>
</dbReference>
<dbReference type="Proteomes" id="UP000014009">
    <property type="component" value="Unassembled WGS sequence"/>
</dbReference>
<dbReference type="EMBL" id="AHEF01000107">
    <property type="protein sequence ID" value="EOP78050.1"/>
    <property type="molecule type" value="Genomic_DNA"/>
</dbReference>
<dbReference type="Gene3D" id="2.80.10.50">
    <property type="match status" value="1"/>
</dbReference>
<dbReference type="InterPro" id="IPR035992">
    <property type="entry name" value="Ricin_B-like_lectins"/>
</dbReference>
<comment type="caution">
    <text evidence="2">The sequence shown here is derived from an EMBL/GenBank/DDBJ whole genome shotgun (WGS) entry which is preliminary data.</text>
</comment>
<feature type="non-terminal residue" evidence="2">
    <location>
        <position position="1"/>
    </location>
</feature>
<dbReference type="SUPFAM" id="SSF50370">
    <property type="entry name" value="Ricin B-like lectins"/>
    <property type="match status" value="1"/>
</dbReference>
<sequence length="162" mass="19125">RKFECAIRRNGELDCTRYIFGRFKISTALDTRYVLNVMSGNNVGLYDKYYSPASSSQIWNVEYNYEKKAYQIVFGTSNLVLAWNAYGTSRNVFVTPFVPMYDEHYWILETYNNGYIFRNKKNKNLVLDVENSQASNYTNIQVRERDSLESSNRNQTFILETY</sequence>
<feature type="domain" description="Ricin B lectin" evidence="1">
    <location>
        <begin position="22"/>
        <end position="160"/>
    </location>
</feature>
<proteinExistence type="predicted"/>
<evidence type="ECO:0000313" key="3">
    <source>
        <dbReference type="Proteomes" id="UP000014009"/>
    </source>
</evidence>
<dbReference type="InterPro" id="IPR000772">
    <property type="entry name" value="Ricin_B_lectin"/>
</dbReference>
<gene>
    <name evidence="2" type="ORF">IGM_06694</name>
</gene>
<evidence type="ECO:0000313" key="2">
    <source>
        <dbReference type="EMBL" id="EOP78050.1"/>
    </source>
</evidence>
<accession>A0A9W5QMN5</accession>
<reference evidence="2 3" key="1">
    <citation type="submission" date="2012-12" db="EMBL/GenBank/DDBJ databases">
        <title>The Genome Sequence of Bacillus cereus HuB4-4.</title>
        <authorList>
            <consortium name="The Broad Institute Genome Sequencing Platform"/>
            <consortium name="The Broad Institute Genome Sequencing Center for Infectious Disease"/>
            <person name="Feldgarden M."/>
            <person name="Van der Auwera G.A."/>
            <person name="Mahillon J."/>
            <person name="Duprez V."/>
            <person name="Timmery S."/>
            <person name="Mattelet C."/>
            <person name="Dierick K."/>
            <person name="Sun M."/>
            <person name="Yu Z."/>
            <person name="Zhu L."/>
            <person name="Hu X."/>
            <person name="Shank E.B."/>
            <person name="Swiecicka I."/>
            <person name="Hansen B.M."/>
            <person name="Andrup L."/>
            <person name="Walker B."/>
            <person name="Young S.K."/>
            <person name="Zeng Q."/>
            <person name="Gargeya S."/>
            <person name="Fitzgerald M."/>
            <person name="Haas B."/>
            <person name="Abouelleil A."/>
            <person name="Alvarado L."/>
            <person name="Arachchi H.M."/>
            <person name="Berlin A.M."/>
            <person name="Chapman S.B."/>
            <person name="Dewar J."/>
            <person name="Goldberg J."/>
            <person name="Griggs A."/>
            <person name="Gujja S."/>
            <person name="Hansen M."/>
            <person name="Howarth C."/>
            <person name="Imamovic A."/>
            <person name="Larimer J."/>
            <person name="McCowan C."/>
            <person name="Murphy C."/>
            <person name="Neiman D."/>
            <person name="Pearson M."/>
            <person name="Priest M."/>
            <person name="Roberts A."/>
            <person name="Saif S."/>
            <person name="Shea T."/>
            <person name="Sisk P."/>
            <person name="Sykes S."/>
            <person name="Wortman J."/>
            <person name="Nusbaum C."/>
            <person name="Birren B."/>
        </authorList>
    </citation>
    <scope>NUCLEOTIDE SEQUENCE [LARGE SCALE GENOMIC DNA]</scope>
    <source>
        <strain evidence="2 3">HuB4-4</strain>
    </source>
</reference>
<dbReference type="PROSITE" id="PS50231">
    <property type="entry name" value="RICIN_B_LECTIN"/>
    <property type="match status" value="1"/>
</dbReference>
<dbReference type="CDD" id="cd23445">
    <property type="entry name" value="beta-trefoil_Ricin_HA17-like"/>
    <property type="match status" value="1"/>
</dbReference>
<protein>
    <recommendedName>
        <fullName evidence="1">Ricin B lectin domain-containing protein</fullName>
    </recommendedName>
</protein>
<evidence type="ECO:0000259" key="1">
    <source>
        <dbReference type="SMART" id="SM00458"/>
    </source>
</evidence>